<dbReference type="GO" id="GO:0004674">
    <property type="term" value="F:protein serine/threonine kinase activity"/>
    <property type="evidence" value="ECO:0007669"/>
    <property type="project" value="UniProtKB-KW"/>
</dbReference>
<evidence type="ECO:0000256" key="2">
    <source>
        <dbReference type="ARBA" id="ARBA00012513"/>
    </source>
</evidence>
<evidence type="ECO:0000256" key="3">
    <source>
        <dbReference type="ARBA" id="ARBA00022679"/>
    </source>
</evidence>
<sequence>MSSRFRARPAAPIFNAGPQGCPIHAMNDITSPSTSPKSGSRRANALPSDYMLDEYRIDSILGAGGFGVTYKALDTHLRTWVAIKEYFPVEWSFRDSDGVTVYANTQGQSSQNDGQISDYAWGLERFLDEARVLAQIQHPYVVRVKRYFRAHGTAYIVMDYEEGEPLSAVLQDGETLDEEEVRGLLEDVLPALQAVHEQGYLHRDIKPANLYLRASDHRVILIDFGAARGAVGRQSKSVTSLVTPGYSPPEQYTTRNERYGTWTDIYALAAVLYRCVTGHPPVEAAERLLDDHLQPATEVGAGRYSTNLLRVIDRSLAVRPELRFRTVAEMQAALDGSQVESNDETVIVLPRARSSKATSVPEPPPSRDESVQAPIENQPVGEDWLEVTKKSAIESQRSLVVQKLKKTRPFVPHVLQWQSLGLQIGGSLALAVAAGLVVTVVVWLWPSAPTPEEQSPPRYSLGQHEQPVVVPPAAVTEPSGISASNGTAVPEPVAAPAMSDSPATPSTPGPSEPSVAGADAPTEPPSTVNDTAAEPPFQEKPTTAADAVAEPPVQEEPTTAGGAAESTAGTGVVPLAPAALSAAALSAAARRGESSTAQPASKPVAAQPAPRSRKAERRAERSRTSQKRDELKPIVVTPPALRRTQPAPASRKLWEPPTSTGFNQK</sequence>
<keyword evidence="3" id="KW-0808">Transferase</keyword>
<dbReference type="Proteomes" id="UP000760480">
    <property type="component" value="Unassembled WGS sequence"/>
</dbReference>
<dbReference type="PANTHER" id="PTHR43671:SF13">
    <property type="entry name" value="SERINE_THREONINE-PROTEIN KINASE NEK2"/>
    <property type="match status" value="1"/>
</dbReference>
<evidence type="ECO:0000256" key="1">
    <source>
        <dbReference type="ARBA" id="ARBA00010886"/>
    </source>
</evidence>
<dbReference type="PROSITE" id="PS50011">
    <property type="entry name" value="PROTEIN_KINASE_DOM"/>
    <property type="match status" value="1"/>
</dbReference>
<protein>
    <recommendedName>
        <fullName evidence="2">non-specific serine/threonine protein kinase</fullName>
        <ecNumber evidence="2">2.7.11.1</ecNumber>
    </recommendedName>
</protein>
<dbReference type="PROSITE" id="PS00107">
    <property type="entry name" value="PROTEIN_KINASE_ATP"/>
    <property type="match status" value="1"/>
</dbReference>
<organism evidence="10 11">
    <name type="scientific">Candidatus Competibacter phosphatis</name>
    <dbReference type="NCBI Taxonomy" id="221280"/>
    <lineage>
        <taxon>Bacteria</taxon>
        <taxon>Pseudomonadati</taxon>
        <taxon>Pseudomonadota</taxon>
        <taxon>Gammaproteobacteria</taxon>
        <taxon>Candidatus Competibacteraceae</taxon>
        <taxon>Candidatus Competibacter</taxon>
    </lineage>
</organism>
<dbReference type="InterPro" id="IPR017441">
    <property type="entry name" value="Protein_kinase_ATP_BS"/>
</dbReference>
<dbReference type="SUPFAM" id="SSF56112">
    <property type="entry name" value="Protein kinase-like (PK-like)"/>
    <property type="match status" value="1"/>
</dbReference>
<feature type="compositionally biased region" description="Polar residues" evidence="8">
    <location>
        <begin position="28"/>
        <end position="38"/>
    </location>
</feature>
<feature type="binding site" evidence="7">
    <location>
        <position position="84"/>
    </location>
    <ligand>
        <name>ATP</name>
        <dbReference type="ChEBI" id="CHEBI:30616"/>
    </ligand>
</feature>
<name>A0ABX1TNK4_9GAMM</name>
<keyword evidence="11" id="KW-1185">Reference proteome</keyword>
<proteinExistence type="inferred from homology"/>
<feature type="region of interest" description="Disordered" evidence="8">
    <location>
        <begin position="352"/>
        <end position="380"/>
    </location>
</feature>
<evidence type="ECO:0000256" key="7">
    <source>
        <dbReference type="PROSITE-ProRule" id="PRU10141"/>
    </source>
</evidence>
<feature type="region of interest" description="Disordered" evidence="8">
    <location>
        <begin position="581"/>
        <end position="665"/>
    </location>
</feature>
<comment type="similarity">
    <text evidence="1">Belongs to the protein kinase superfamily. NEK Ser/Thr protein kinase family. NIMA subfamily.</text>
</comment>
<evidence type="ECO:0000313" key="11">
    <source>
        <dbReference type="Proteomes" id="UP000760480"/>
    </source>
</evidence>
<feature type="compositionally biased region" description="Basic and acidic residues" evidence="8">
    <location>
        <begin position="617"/>
        <end position="632"/>
    </location>
</feature>
<feature type="region of interest" description="Disordered" evidence="8">
    <location>
        <begin position="24"/>
        <end position="43"/>
    </location>
</feature>
<dbReference type="InterPro" id="IPR011009">
    <property type="entry name" value="Kinase-like_dom_sf"/>
</dbReference>
<dbReference type="InterPro" id="IPR000719">
    <property type="entry name" value="Prot_kinase_dom"/>
</dbReference>
<gene>
    <name evidence="10" type="ORF">E4P82_18520</name>
</gene>
<evidence type="ECO:0000256" key="4">
    <source>
        <dbReference type="ARBA" id="ARBA00022741"/>
    </source>
</evidence>
<accession>A0ABX1TNK4</accession>
<dbReference type="Pfam" id="PF00069">
    <property type="entry name" value="Pkinase"/>
    <property type="match status" value="1"/>
</dbReference>
<dbReference type="Gene3D" id="1.10.510.10">
    <property type="entry name" value="Transferase(Phosphotransferase) domain 1"/>
    <property type="match status" value="1"/>
</dbReference>
<feature type="compositionally biased region" description="Low complexity" evidence="8">
    <location>
        <begin position="558"/>
        <end position="569"/>
    </location>
</feature>
<feature type="region of interest" description="Disordered" evidence="8">
    <location>
        <begin position="475"/>
        <end position="569"/>
    </location>
</feature>
<evidence type="ECO:0000259" key="9">
    <source>
        <dbReference type="PROSITE" id="PS50011"/>
    </source>
</evidence>
<keyword evidence="4 7" id="KW-0547">Nucleotide-binding</keyword>
<dbReference type="SMART" id="SM00220">
    <property type="entry name" value="S_TKc"/>
    <property type="match status" value="1"/>
</dbReference>
<dbReference type="InterPro" id="IPR008271">
    <property type="entry name" value="Ser/Thr_kinase_AS"/>
</dbReference>
<comment type="caution">
    <text evidence="10">The sequence shown here is derived from an EMBL/GenBank/DDBJ whole genome shotgun (WGS) entry which is preliminary data.</text>
</comment>
<feature type="domain" description="Protein kinase" evidence="9">
    <location>
        <begin position="55"/>
        <end position="334"/>
    </location>
</feature>
<dbReference type="PROSITE" id="PS00108">
    <property type="entry name" value="PROTEIN_KINASE_ST"/>
    <property type="match status" value="1"/>
</dbReference>
<evidence type="ECO:0000256" key="8">
    <source>
        <dbReference type="SAM" id="MobiDB-lite"/>
    </source>
</evidence>
<evidence type="ECO:0000313" key="10">
    <source>
        <dbReference type="EMBL" id="NMQ21008.1"/>
    </source>
</evidence>
<dbReference type="CDD" id="cd14014">
    <property type="entry name" value="STKc_PknB_like"/>
    <property type="match status" value="1"/>
</dbReference>
<dbReference type="Gene3D" id="3.30.200.20">
    <property type="entry name" value="Phosphorylase Kinase, domain 1"/>
    <property type="match status" value="1"/>
</dbReference>
<evidence type="ECO:0000256" key="5">
    <source>
        <dbReference type="ARBA" id="ARBA00022777"/>
    </source>
</evidence>
<dbReference type="EC" id="2.7.11.1" evidence="2"/>
<keyword evidence="5 10" id="KW-0418">Kinase</keyword>
<keyword evidence="6 7" id="KW-0067">ATP-binding</keyword>
<dbReference type="PANTHER" id="PTHR43671">
    <property type="entry name" value="SERINE/THREONINE-PROTEIN KINASE NEK"/>
    <property type="match status" value="1"/>
</dbReference>
<reference evidence="10 11" key="1">
    <citation type="submission" date="2019-03" db="EMBL/GenBank/DDBJ databases">
        <title>Metabolic reconstructions from genomes of highly enriched 'Candidatus Accumulibacter' and 'Candidatus Competibacter' bioreactor populations.</title>
        <authorList>
            <person name="Annavajhala M.K."/>
            <person name="Welles L."/>
            <person name="Abbas B."/>
            <person name="Sorokin D."/>
            <person name="Park H."/>
            <person name="Van Loosdrecht M."/>
            <person name="Chandran K."/>
        </authorList>
    </citation>
    <scope>NUCLEOTIDE SEQUENCE [LARGE SCALE GENOMIC DNA]</scope>
    <source>
        <strain evidence="10 11">SBR_G</strain>
    </source>
</reference>
<dbReference type="EMBL" id="SPMZ01000073">
    <property type="protein sequence ID" value="NMQ21008.1"/>
    <property type="molecule type" value="Genomic_DNA"/>
</dbReference>
<dbReference type="InterPro" id="IPR050660">
    <property type="entry name" value="NEK_Ser/Thr_kinase"/>
</dbReference>
<keyword evidence="10" id="KW-0723">Serine/threonine-protein kinase</keyword>
<evidence type="ECO:0000256" key="6">
    <source>
        <dbReference type="ARBA" id="ARBA00022840"/>
    </source>
</evidence>